<accession>A0A284S5L5</accession>
<dbReference type="AlphaFoldDB" id="A0A284S5L5"/>
<name>A0A284S5L5_ARMOS</name>
<proteinExistence type="predicted"/>
<sequence>MSVGMILDSTMALSSKEEEDEMEGKPYHQVLGSMMWGQLATRPDLVYIVSLLSRFQNHPGLAHWNLLMHVIGYIKMIMDYEIIYTQGKSLKPMGFIDADYGGCKDMMRSTLGYVFMMAGGPILWSAKCQATVALSTVKAEFVSLTRAVQQSKWMFLWLKEVRLEQEKLGILKCDNHGAVSLTNMTHNHHKVKHIDIHEHYIHELVRAGDIKMEFIWGKVNAVDLFTKPLHCDHHYRYLVDLNITN</sequence>
<organism evidence="1 2">
    <name type="scientific">Armillaria ostoyae</name>
    <name type="common">Armillaria root rot fungus</name>
    <dbReference type="NCBI Taxonomy" id="47428"/>
    <lineage>
        <taxon>Eukaryota</taxon>
        <taxon>Fungi</taxon>
        <taxon>Dikarya</taxon>
        <taxon>Basidiomycota</taxon>
        <taxon>Agaricomycotina</taxon>
        <taxon>Agaricomycetes</taxon>
        <taxon>Agaricomycetidae</taxon>
        <taxon>Agaricales</taxon>
        <taxon>Marasmiineae</taxon>
        <taxon>Physalacriaceae</taxon>
        <taxon>Armillaria</taxon>
    </lineage>
</organism>
<evidence type="ECO:0000313" key="1">
    <source>
        <dbReference type="EMBL" id="SJL16287.1"/>
    </source>
</evidence>
<dbReference type="PANTHER" id="PTHR11439">
    <property type="entry name" value="GAG-POL-RELATED RETROTRANSPOSON"/>
    <property type="match status" value="1"/>
</dbReference>
<dbReference type="CDD" id="cd09272">
    <property type="entry name" value="RNase_HI_RT_Ty1"/>
    <property type="match status" value="1"/>
</dbReference>
<gene>
    <name evidence="1" type="ORF">ARMOST_19807</name>
</gene>
<evidence type="ECO:0000313" key="2">
    <source>
        <dbReference type="Proteomes" id="UP000219338"/>
    </source>
</evidence>
<evidence type="ECO:0008006" key="3">
    <source>
        <dbReference type="Google" id="ProtNLM"/>
    </source>
</evidence>
<dbReference type="Proteomes" id="UP000219338">
    <property type="component" value="Unassembled WGS sequence"/>
</dbReference>
<dbReference type="OrthoDB" id="3344688at2759"/>
<dbReference type="STRING" id="47428.A0A284S5L5"/>
<protein>
    <recommendedName>
        <fullName evidence="3">Reverse transcriptase Ty1/copia-type domain-containing protein</fullName>
    </recommendedName>
</protein>
<dbReference type="EMBL" id="FUEG01000034">
    <property type="protein sequence ID" value="SJL16287.1"/>
    <property type="molecule type" value="Genomic_DNA"/>
</dbReference>
<keyword evidence="2" id="KW-1185">Reference proteome</keyword>
<reference evidence="2" key="1">
    <citation type="journal article" date="2017" name="Nat. Ecol. Evol.">
        <title>Genome expansion and lineage-specific genetic innovations in the forest pathogenic fungi Armillaria.</title>
        <authorList>
            <person name="Sipos G."/>
            <person name="Prasanna A.N."/>
            <person name="Walter M.C."/>
            <person name="O'Connor E."/>
            <person name="Balint B."/>
            <person name="Krizsan K."/>
            <person name="Kiss B."/>
            <person name="Hess J."/>
            <person name="Varga T."/>
            <person name="Slot J."/>
            <person name="Riley R."/>
            <person name="Boka B."/>
            <person name="Rigling D."/>
            <person name="Barry K."/>
            <person name="Lee J."/>
            <person name="Mihaltcheva S."/>
            <person name="LaButti K."/>
            <person name="Lipzen A."/>
            <person name="Waldron R."/>
            <person name="Moloney N.M."/>
            <person name="Sperisen C."/>
            <person name="Kredics L."/>
            <person name="Vagvoelgyi C."/>
            <person name="Patrignani A."/>
            <person name="Fitzpatrick D."/>
            <person name="Nagy I."/>
            <person name="Doyle S."/>
            <person name="Anderson J.B."/>
            <person name="Grigoriev I.V."/>
            <person name="Gueldener U."/>
            <person name="Muensterkoetter M."/>
            <person name="Nagy L.G."/>
        </authorList>
    </citation>
    <scope>NUCLEOTIDE SEQUENCE [LARGE SCALE GENOMIC DNA]</scope>
    <source>
        <strain evidence="2">C18/9</strain>
    </source>
</reference>
<dbReference type="OMA" id="HIDIHEH"/>
<dbReference type="PANTHER" id="PTHR11439:SF463">
    <property type="entry name" value="REVERSE TRANSCRIPTASE TY1_COPIA-TYPE DOMAIN-CONTAINING PROTEIN"/>
    <property type="match status" value="1"/>
</dbReference>